<dbReference type="EMBL" id="JOKG01000005">
    <property type="protein sequence ID" value="KEQ11940.1"/>
    <property type="molecule type" value="Genomic_DNA"/>
</dbReference>
<gene>
    <name evidence="1" type="ORF">GZ77_22815</name>
</gene>
<dbReference type="Proteomes" id="UP000028006">
    <property type="component" value="Unassembled WGS sequence"/>
</dbReference>
<dbReference type="AlphaFoldDB" id="A0A081N0G7"/>
<accession>A0A081N0G7</accession>
<dbReference type="RefSeq" id="WP_034879085.1">
    <property type="nucleotide sequence ID" value="NZ_JOKG01000005.1"/>
</dbReference>
<keyword evidence="2" id="KW-1185">Reference proteome</keyword>
<evidence type="ECO:0000313" key="2">
    <source>
        <dbReference type="Proteomes" id="UP000028006"/>
    </source>
</evidence>
<evidence type="ECO:0000313" key="1">
    <source>
        <dbReference type="EMBL" id="KEQ11940.1"/>
    </source>
</evidence>
<organism evidence="1 2">
    <name type="scientific">Endozoicomonas montiporae</name>
    <dbReference type="NCBI Taxonomy" id="1027273"/>
    <lineage>
        <taxon>Bacteria</taxon>
        <taxon>Pseudomonadati</taxon>
        <taxon>Pseudomonadota</taxon>
        <taxon>Gammaproteobacteria</taxon>
        <taxon>Oceanospirillales</taxon>
        <taxon>Endozoicomonadaceae</taxon>
        <taxon>Endozoicomonas</taxon>
    </lineage>
</organism>
<name>A0A081N0G7_9GAMM</name>
<proteinExistence type="predicted"/>
<protein>
    <submittedName>
        <fullName evidence="1">Uncharacterized protein</fullName>
    </submittedName>
</protein>
<comment type="caution">
    <text evidence="1">The sequence shown here is derived from an EMBL/GenBank/DDBJ whole genome shotgun (WGS) entry which is preliminary data.</text>
</comment>
<sequence length="106" mass="11827">MIYNNTLSEASNETATVFDQIEVLNERFSTPEAVQAEELAVQVYLDKGASAEFQHECGGKIVVTADLTPAGPMARVMIKEGNVLWRRVHVHLCMKDGTRLMQTFDI</sequence>
<reference evidence="1 2" key="1">
    <citation type="submission" date="2014-06" db="EMBL/GenBank/DDBJ databases">
        <title>Whole Genome Sequences of Three Symbiotic Endozoicomonas Bacteria.</title>
        <authorList>
            <person name="Neave M.J."/>
            <person name="Apprill A."/>
            <person name="Voolstra C.R."/>
        </authorList>
    </citation>
    <scope>NUCLEOTIDE SEQUENCE [LARGE SCALE GENOMIC DNA]</scope>
    <source>
        <strain evidence="1 2">LMG 24815</strain>
    </source>
</reference>